<name>A0ABW1F7P9_9ACTN</name>
<reference evidence="5" key="1">
    <citation type="journal article" date="2019" name="Int. J. Syst. Evol. Microbiol.">
        <title>The Global Catalogue of Microorganisms (GCM) 10K type strain sequencing project: providing services to taxonomists for standard genome sequencing and annotation.</title>
        <authorList>
            <consortium name="The Broad Institute Genomics Platform"/>
            <consortium name="The Broad Institute Genome Sequencing Center for Infectious Disease"/>
            <person name="Wu L."/>
            <person name="Ma J."/>
        </authorList>
    </citation>
    <scope>NUCLEOTIDE SEQUENCE [LARGE SCALE GENOMIC DNA]</scope>
    <source>
        <strain evidence="5">CGMCC 4.1469</strain>
    </source>
</reference>
<organism evidence="4 5">
    <name type="scientific">Kitasatospora aburaviensis</name>
    <dbReference type="NCBI Taxonomy" id="67265"/>
    <lineage>
        <taxon>Bacteria</taxon>
        <taxon>Bacillati</taxon>
        <taxon>Actinomycetota</taxon>
        <taxon>Actinomycetes</taxon>
        <taxon>Kitasatosporales</taxon>
        <taxon>Streptomycetaceae</taxon>
        <taxon>Kitasatospora</taxon>
    </lineage>
</organism>
<protein>
    <submittedName>
        <fullName evidence="4">Uncharacterized protein</fullName>
    </submittedName>
</protein>
<sequence>MNPTRRLLVAFVAVPALSAFAAALVCWPIRSGPLAPRLLIFGLVLAAGVIAGLPAALARLTVAADRRHRTTRAPAGPQVTRSSDTAATECSTRN</sequence>
<dbReference type="EMBL" id="JBHSOD010000054">
    <property type="protein sequence ID" value="MFC5889311.1"/>
    <property type="molecule type" value="Genomic_DNA"/>
</dbReference>
<dbReference type="RefSeq" id="WP_313767641.1">
    <property type="nucleotide sequence ID" value="NZ_BAAAVH010000065.1"/>
</dbReference>
<dbReference type="Proteomes" id="UP001596067">
    <property type="component" value="Unassembled WGS sequence"/>
</dbReference>
<keyword evidence="5" id="KW-1185">Reference proteome</keyword>
<evidence type="ECO:0000256" key="1">
    <source>
        <dbReference type="SAM" id="MobiDB-lite"/>
    </source>
</evidence>
<gene>
    <name evidence="4" type="ORF">ACFP0N_30500</name>
</gene>
<keyword evidence="2" id="KW-1133">Transmembrane helix</keyword>
<evidence type="ECO:0000313" key="4">
    <source>
        <dbReference type="EMBL" id="MFC5889311.1"/>
    </source>
</evidence>
<keyword evidence="2" id="KW-0472">Membrane</keyword>
<evidence type="ECO:0000313" key="5">
    <source>
        <dbReference type="Proteomes" id="UP001596067"/>
    </source>
</evidence>
<feature type="chain" id="PRO_5045220939" evidence="3">
    <location>
        <begin position="22"/>
        <end position="94"/>
    </location>
</feature>
<keyword evidence="3" id="KW-0732">Signal</keyword>
<feature type="compositionally biased region" description="Polar residues" evidence="1">
    <location>
        <begin position="79"/>
        <end position="94"/>
    </location>
</feature>
<feature type="region of interest" description="Disordered" evidence="1">
    <location>
        <begin position="67"/>
        <end position="94"/>
    </location>
</feature>
<accession>A0ABW1F7P9</accession>
<feature type="transmembrane region" description="Helical" evidence="2">
    <location>
        <begin position="39"/>
        <end position="62"/>
    </location>
</feature>
<comment type="caution">
    <text evidence="4">The sequence shown here is derived from an EMBL/GenBank/DDBJ whole genome shotgun (WGS) entry which is preliminary data.</text>
</comment>
<evidence type="ECO:0000256" key="2">
    <source>
        <dbReference type="SAM" id="Phobius"/>
    </source>
</evidence>
<evidence type="ECO:0000256" key="3">
    <source>
        <dbReference type="SAM" id="SignalP"/>
    </source>
</evidence>
<feature type="signal peptide" evidence="3">
    <location>
        <begin position="1"/>
        <end position="21"/>
    </location>
</feature>
<keyword evidence="2" id="KW-0812">Transmembrane</keyword>
<proteinExistence type="predicted"/>